<protein>
    <submittedName>
        <fullName evidence="1">Uncharacterized protein</fullName>
    </submittedName>
</protein>
<evidence type="ECO:0000313" key="1">
    <source>
        <dbReference type="EMBL" id="GCE18045.1"/>
    </source>
</evidence>
<accession>A0A402AG41</accession>
<name>A0A402AG41_9CHLR</name>
<reference evidence="2" key="1">
    <citation type="submission" date="2018-12" db="EMBL/GenBank/DDBJ databases">
        <title>Tengunoibacter tsumagoiensis gen. nov., sp. nov., Dictyobacter kobayashii sp. nov., D. alpinus sp. nov., and D. joshuensis sp. nov. and description of Dictyobacteraceae fam. nov. within the order Ktedonobacterales isolated from Tengu-no-mugimeshi.</title>
        <authorList>
            <person name="Wang C.M."/>
            <person name="Zheng Y."/>
            <person name="Sakai Y."/>
            <person name="Toyoda A."/>
            <person name="Minakuchi Y."/>
            <person name="Abe K."/>
            <person name="Yokota A."/>
            <person name="Yabe S."/>
        </authorList>
    </citation>
    <scope>NUCLEOTIDE SEQUENCE [LARGE SCALE GENOMIC DNA]</scope>
    <source>
        <strain evidence="2">Uno11</strain>
    </source>
</reference>
<proteinExistence type="predicted"/>
<dbReference type="EMBL" id="BIFS01000001">
    <property type="protein sequence ID" value="GCE18045.1"/>
    <property type="molecule type" value="Genomic_DNA"/>
</dbReference>
<organism evidence="1 2">
    <name type="scientific">Dictyobacter kobayashii</name>
    <dbReference type="NCBI Taxonomy" id="2014872"/>
    <lineage>
        <taxon>Bacteria</taxon>
        <taxon>Bacillati</taxon>
        <taxon>Chloroflexota</taxon>
        <taxon>Ktedonobacteria</taxon>
        <taxon>Ktedonobacterales</taxon>
        <taxon>Dictyobacteraceae</taxon>
        <taxon>Dictyobacter</taxon>
    </lineage>
</organism>
<gene>
    <name evidence="1" type="ORF">KDK_18450</name>
</gene>
<dbReference type="Proteomes" id="UP000287188">
    <property type="component" value="Unassembled WGS sequence"/>
</dbReference>
<comment type="caution">
    <text evidence="1">The sequence shown here is derived from an EMBL/GenBank/DDBJ whole genome shotgun (WGS) entry which is preliminary data.</text>
</comment>
<sequence length="49" mass="5853">MAQIVATQELDYIDPMIVAMLASGLHWSARNYWNRVGRNYWFARGWQQH</sequence>
<evidence type="ECO:0000313" key="2">
    <source>
        <dbReference type="Proteomes" id="UP000287188"/>
    </source>
</evidence>
<keyword evidence="2" id="KW-1185">Reference proteome</keyword>
<dbReference type="AlphaFoldDB" id="A0A402AG41"/>